<name>G3MB33_9CAUD</name>
<dbReference type="GeneID" id="18563861"/>
<dbReference type="RefSeq" id="YP_009015945.1">
    <property type="nucleotide sequence ID" value="NC_023719.1"/>
</dbReference>
<keyword evidence="2" id="KW-1185">Reference proteome</keyword>
<dbReference type="Proteomes" id="UP000009273">
    <property type="component" value="Segment"/>
</dbReference>
<reference evidence="1 2" key="1">
    <citation type="submission" date="2011-09" db="EMBL/GenBank/DDBJ databases">
        <authorList>
            <person name="Pope W.H."/>
            <person name="Pedulla M.L."/>
            <person name="Ford M.E."/>
            <person name="Peebles C.L."/>
            <person name="Hatfull G.H."/>
            <person name="Hendrix R.W."/>
        </authorList>
    </citation>
    <scope>NUCLEOTIDE SEQUENCE [LARGE SCALE GENOMIC DNA]</scope>
    <source>
        <strain evidence="1">G</strain>
    </source>
</reference>
<dbReference type="EMBL" id="JN638751">
    <property type="protein sequence ID" value="AEO93896.1"/>
    <property type="molecule type" value="Genomic_DNA"/>
</dbReference>
<proteinExistence type="predicted"/>
<organism evidence="1 2">
    <name type="scientific">Bacillus phage G</name>
    <dbReference type="NCBI Taxonomy" id="2884420"/>
    <lineage>
        <taxon>Viruses</taxon>
        <taxon>Duplodnaviria</taxon>
        <taxon>Heunggongvirae</taxon>
        <taxon>Uroviricota</taxon>
        <taxon>Caudoviricetes</taxon>
        <taxon>Donellivirus</taxon>
        <taxon>Donellivirus gee</taxon>
    </lineage>
</organism>
<accession>G3MB33</accession>
<dbReference type="KEGG" id="vg:18563861"/>
<evidence type="ECO:0000313" key="2">
    <source>
        <dbReference type="Proteomes" id="UP000009273"/>
    </source>
</evidence>
<evidence type="ECO:0000313" key="1">
    <source>
        <dbReference type="EMBL" id="AEO93896.1"/>
    </source>
</evidence>
<gene>
    <name evidence="1" type="primary">653</name>
    <name evidence="1" type="ORF">G_653</name>
</gene>
<protein>
    <submittedName>
        <fullName evidence="1">Gp653</fullName>
    </submittedName>
</protein>
<sequence>MTSKDFLETWHGQRFQERLLKSLETIGSELRRANDLKEEELIMHKKDSTKK</sequence>